<dbReference type="SUPFAM" id="SSF53335">
    <property type="entry name" value="S-adenosyl-L-methionine-dependent methyltransferases"/>
    <property type="match status" value="1"/>
</dbReference>
<evidence type="ECO:0000313" key="7">
    <source>
        <dbReference type="EMBL" id="BCJ97540.1"/>
    </source>
</evidence>
<accession>A0A7I8DGM7</accession>
<dbReference type="GO" id="GO:0032259">
    <property type="term" value="P:methylation"/>
    <property type="evidence" value="ECO:0007669"/>
    <property type="project" value="UniProtKB-KW"/>
</dbReference>
<dbReference type="AlphaFoldDB" id="A0A7I8DGM7"/>
<evidence type="ECO:0000256" key="5">
    <source>
        <dbReference type="ARBA" id="ARBA00022691"/>
    </source>
</evidence>
<dbReference type="InterPro" id="IPR050903">
    <property type="entry name" value="Bact_Chemotaxis_MeTrfase"/>
</dbReference>
<dbReference type="EMBL" id="AP023368">
    <property type="protein sequence ID" value="BCJ97540.1"/>
    <property type="molecule type" value="Genomic_DNA"/>
</dbReference>
<keyword evidence="4" id="KW-0808">Transferase</keyword>
<dbReference type="Gene3D" id="1.10.155.10">
    <property type="entry name" value="Chemotaxis receptor methyltransferase CheR, N-terminal domain"/>
    <property type="match status" value="1"/>
</dbReference>
<dbReference type="Proteomes" id="UP000515703">
    <property type="component" value="Chromosome"/>
</dbReference>
<dbReference type="InterPro" id="IPR029063">
    <property type="entry name" value="SAM-dependent_MTases_sf"/>
</dbReference>
<dbReference type="SMART" id="SM00138">
    <property type="entry name" value="MeTrc"/>
    <property type="match status" value="1"/>
</dbReference>
<dbReference type="PANTHER" id="PTHR24422:SF19">
    <property type="entry name" value="CHEMOTAXIS PROTEIN METHYLTRANSFERASE"/>
    <property type="match status" value="1"/>
</dbReference>
<proteinExistence type="predicted"/>
<reference evidence="7 8" key="1">
    <citation type="submission" date="2020-08" db="EMBL/GenBank/DDBJ databases">
        <title>Draft genome sequencing of an Anaerocolumna strain isolated from anoxic soil subjected to BSD treatment.</title>
        <authorList>
            <person name="Uek A."/>
            <person name="Tonouchi A."/>
        </authorList>
    </citation>
    <scope>NUCLEOTIDE SEQUENCE [LARGE SCALE GENOMIC DNA]</scope>
    <source>
        <strain evidence="7 8">CTTW</strain>
    </source>
</reference>
<dbReference type="InterPro" id="IPR026024">
    <property type="entry name" value="Chemotaxis_MeTrfase_CheR"/>
</dbReference>
<keyword evidence="5" id="KW-0949">S-adenosyl-L-methionine</keyword>
<dbReference type="GO" id="GO:0008983">
    <property type="term" value="F:protein-glutamate O-methyltransferase activity"/>
    <property type="evidence" value="ECO:0007669"/>
    <property type="project" value="UniProtKB-EC"/>
</dbReference>
<evidence type="ECO:0000256" key="3">
    <source>
        <dbReference type="ARBA" id="ARBA00022603"/>
    </source>
</evidence>
<protein>
    <recommendedName>
        <fullName evidence="2">protein-glutamate O-methyltransferase</fullName>
        <ecNumber evidence="2">2.1.1.80</ecNumber>
    </recommendedName>
</protein>
<dbReference type="SUPFAM" id="SSF47757">
    <property type="entry name" value="Chemotaxis receptor methyltransferase CheR, N-terminal domain"/>
    <property type="match status" value="1"/>
</dbReference>
<dbReference type="InterPro" id="IPR000780">
    <property type="entry name" value="CheR_MeTrfase"/>
</dbReference>
<name>A0A7I8DGM7_9FIRM</name>
<dbReference type="Gene3D" id="3.40.50.150">
    <property type="entry name" value="Vaccinia Virus protein VP39"/>
    <property type="match status" value="1"/>
</dbReference>
<comment type="catalytic activity">
    <reaction evidence="1">
        <text>L-glutamyl-[protein] + S-adenosyl-L-methionine = [protein]-L-glutamate 5-O-methyl ester + S-adenosyl-L-homocysteine</text>
        <dbReference type="Rhea" id="RHEA:24452"/>
        <dbReference type="Rhea" id="RHEA-COMP:10208"/>
        <dbReference type="Rhea" id="RHEA-COMP:10311"/>
        <dbReference type="ChEBI" id="CHEBI:29973"/>
        <dbReference type="ChEBI" id="CHEBI:57856"/>
        <dbReference type="ChEBI" id="CHEBI:59789"/>
        <dbReference type="ChEBI" id="CHEBI:82795"/>
        <dbReference type="EC" id="2.1.1.80"/>
    </reaction>
</comment>
<evidence type="ECO:0000256" key="1">
    <source>
        <dbReference type="ARBA" id="ARBA00001541"/>
    </source>
</evidence>
<dbReference type="Pfam" id="PF01739">
    <property type="entry name" value="CheR"/>
    <property type="match status" value="1"/>
</dbReference>
<keyword evidence="3" id="KW-0489">Methyltransferase</keyword>
<evidence type="ECO:0000313" key="8">
    <source>
        <dbReference type="Proteomes" id="UP000515703"/>
    </source>
</evidence>
<gene>
    <name evidence="7" type="primary">cheR_1</name>
    <name evidence="7" type="ORF">bsdcttw_05810</name>
</gene>
<organism evidence="7 8">
    <name type="scientific">Anaerocolumna chitinilytica</name>
    <dbReference type="NCBI Taxonomy" id="1727145"/>
    <lineage>
        <taxon>Bacteria</taxon>
        <taxon>Bacillati</taxon>
        <taxon>Bacillota</taxon>
        <taxon>Clostridia</taxon>
        <taxon>Lachnospirales</taxon>
        <taxon>Lachnospiraceae</taxon>
        <taxon>Anaerocolumna</taxon>
    </lineage>
</organism>
<dbReference type="RefSeq" id="WP_185257957.1">
    <property type="nucleotide sequence ID" value="NZ_AP023368.1"/>
</dbReference>
<evidence type="ECO:0000259" key="6">
    <source>
        <dbReference type="PROSITE" id="PS50123"/>
    </source>
</evidence>
<evidence type="ECO:0000256" key="2">
    <source>
        <dbReference type="ARBA" id="ARBA00012534"/>
    </source>
</evidence>
<dbReference type="PANTHER" id="PTHR24422">
    <property type="entry name" value="CHEMOTAXIS PROTEIN METHYLTRANSFERASE"/>
    <property type="match status" value="1"/>
</dbReference>
<keyword evidence="8" id="KW-1185">Reference proteome</keyword>
<dbReference type="Pfam" id="PF03705">
    <property type="entry name" value="CheR_N"/>
    <property type="match status" value="1"/>
</dbReference>
<sequence>MVEITEKEFIQLAKYIHSNYGINLKQEKMTLVNGRLQNILCKLNMQSFTEYFTYLTQNNNTDNSIIEMIDKLTTNHTFFMREADHFRFYQTQVLPELKSSIKDRDLRIWCAACSTGEEAYTLAILNSEFMGKEKLWWDTKILATDISLSSLEAAKAGVYTTERITPLPAKWKQDYFQLREDELWEAKDIIKKEIIFRRFNLMEEVYPFKKKFHAIFCRNVMIYFDQEDKNRLLQKIYSNLANGGYLFLGHSEAINKDKSGFRYVMPSVYRKTE</sequence>
<reference evidence="7 8" key="2">
    <citation type="submission" date="2020-08" db="EMBL/GenBank/DDBJ databases">
        <authorList>
            <person name="Ueki A."/>
            <person name="Tonouchi A."/>
        </authorList>
    </citation>
    <scope>NUCLEOTIDE SEQUENCE [LARGE SCALE GENOMIC DNA]</scope>
    <source>
        <strain evidence="7 8">CTTW</strain>
    </source>
</reference>
<dbReference type="PIRSF" id="PIRSF000410">
    <property type="entry name" value="CheR"/>
    <property type="match status" value="1"/>
</dbReference>
<dbReference type="PRINTS" id="PR00996">
    <property type="entry name" value="CHERMTFRASE"/>
</dbReference>
<dbReference type="KEGG" id="acht:bsdcttw_05810"/>
<dbReference type="InterPro" id="IPR022641">
    <property type="entry name" value="CheR_N"/>
</dbReference>
<dbReference type="PROSITE" id="PS50123">
    <property type="entry name" value="CHER"/>
    <property type="match status" value="1"/>
</dbReference>
<dbReference type="InterPro" id="IPR036804">
    <property type="entry name" value="CheR_N_sf"/>
</dbReference>
<evidence type="ECO:0000256" key="4">
    <source>
        <dbReference type="ARBA" id="ARBA00022679"/>
    </source>
</evidence>
<feature type="domain" description="CheR-type methyltransferase" evidence="6">
    <location>
        <begin position="1"/>
        <end position="273"/>
    </location>
</feature>
<dbReference type="EC" id="2.1.1.80" evidence="2"/>
<dbReference type="InterPro" id="IPR022642">
    <property type="entry name" value="CheR_C"/>
</dbReference>